<gene>
    <name evidence="7" type="ORF">SNE40_016291</name>
</gene>
<keyword evidence="3 4" id="KW-0862">Zinc</keyword>
<evidence type="ECO:0000256" key="2">
    <source>
        <dbReference type="ARBA" id="ARBA00022723"/>
    </source>
</evidence>
<keyword evidence="2 4" id="KW-0479">Metal-binding</keyword>
<keyword evidence="5" id="KW-1133">Transmembrane helix</keyword>
<evidence type="ECO:0000256" key="1">
    <source>
        <dbReference type="ARBA" id="ARBA00010718"/>
    </source>
</evidence>
<dbReference type="InterPro" id="IPR036398">
    <property type="entry name" value="CA_dom_sf"/>
</dbReference>
<dbReference type="PROSITE" id="PS51144">
    <property type="entry name" value="ALPHA_CA_2"/>
    <property type="match status" value="1"/>
</dbReference>
<evidence type="ECO:0000256" key="3">
    <source>
        <dbReference type="ARBA" id="ARBA00022833"/>
    </source>
</evidence>
<feature type="domain" description="Alpha-carbonic anhydrase" evidence="6">
    <location>
        <begin position="33"/>
        <end position="295"/>
    </location>
</feature>
<reference evidence="7 8" key="1">
    <citation type="submission" date="2024-01" db="EMBL/GenBank/DDBJ databases">
        <title>The genome of the rayed Mediterranean limpet Patella caerulea (Linnaeus, 1758).</title>
        <authorList>
            <person name="Anh-Thu Weber A."/>
            <person name="Halstead-Nussloch G."/>
        </authorList>
    </citation>
    <scope>NUCLEOTIDE SEQUENCE [LARGE SCALE GENOMIC DNA]</scope>
    <source>
        <strain evidence="7">AATW-2023a</strain>
        <tissue evidence="7">Whole specimen</tissue>
    </source>
</reference>
<name>A0AAN8PNB0_PATCE</name>
<dbReference type="SMART" id="SM01057">
    <property type="entry name" value="Carb_anhydrase"/>
    <property type="match status" value="1"/>
</dbReference>
<dbReference type="EC" id="4.2.1.1" evidence="4"/>
<organism evidence="7 8">
    <name type="scientific">Patella caerulea</name>
    <name type="common">Rayed Mediterranean limpet</name>
    <dbReference type="NCBI Taxonomy" id="87958"/>
    <lineage>
        <taxon>Eukaryota</taxon>
        <taxon>Metazoa</taxon>
        <taxon>Spiralia</taxon>
        <taxon>Lophotrochozoa</taxon>
        <taxon>Mollusca</taxon>
        <taxon>Gastropoda</taxon>
        <taxon>Patellogastropoda</taxon>
        <taxon>Patelloidea</taxon>
        <taxon>Patellidae</taxon>
        <taxon>Patella</taxon>
    </lineage>
</organism>
<feature type="transmembrane region" description="Helical" evidence="5">
    <location>
        <begin position="6"/>
        <end position="26"/>
    </location>
</feature>
<evidence type="ECO:0000256" key="4">
    <source>
        <dbReference type="RuleBase" id="RU367011"/>
    </source>
</evidence>
<dbReference type="EMBL" id="JAZGQO010000011">
    <property type="protein sequence ID" value="KAK6172680.1"/>
    <property type="molecule type" value="Genomic_DNA"/>
</dbReference>
<sequence>MRNYIIAYGVYILTGLILILQTGICYSKSVWDIWWNYEGISGPQYWGVVNTDYVMCKKGRQQSPINIEPSRLLYDPNLKHLKINFTDVKGVLINTGRDISIEIQSTGYNHLNISLGPLSYTYRLEEIKFHFANKDQIGSEHRINGKSFPAEMHLLAFNSDLYQNGTSALKGVKGLAVIAVFIEIGKDINKAFHLISKELKRLRYRGERTMIHHLELEKLLPKTEHYMTYEGSLTQPGCQETVTWIVFNKPIKIAKEQLSALRVLYDGRENNPDLAEEINSRPVMPLNHRVVRTNINFRKRTRLCTMEKDMHYQVNSIYKK</sequence>
<evidence type="ECO:0000313" key="7">
    <source>
        <dbReference type="EMBL" id="KAK6172680.1"/>
    </source>
</evidence>
<evidence type="ECO:0000259" key="6">
    <source>
        <dbReference type="PROSITE" id="PS51144"/>
    </source>
</evidence>
<comment type="caution">
    <text evidence="7">The sequence shown here is derived from an EMBL/GenBank/DDBJ whole genome shotgun (WGS) entry which is preliminary data.</text>
</comment>
<comment type="cofactor">
    <cofactor evidence="4">
        <name>Zn(2+)</name>
        <dbReference type="ChEBI" id="CHEBI:29105"/>
    </cofactor>
</comment>
<dbReference type="Gene3D" id="3.10.200.10">
    <property type="entry name" value="Alpha carbonic anhydrase"/>
    <property type="match status" value="1"/>
</dbReference>
<evidence type="ECO:0000256" key="5">
    <source>
        <dbReference type="SAM" id="Phobius"/>
    </source>
</evidence>
<keyword evidence="4" id="KW-0456">Lyase</keyword>
<comment type="function">
    <text evidence="4">Reversible hydration of carbon dioxide.</text>
</comment>
<protein>
    <recommendedName>
        <fullName evidence="4">Carbonic anhydrase</fullName>
        <ecNumber evidence="4">4.2.1.1</ecNumber>
    </recommendedName>
</protein>
<dbReference type="GO" id="GO:0004089">
    <property type="term" value="F:carbonate dehydratase activity"/>
    <property type="evidence" value="ECO:0007669"/>
    <property type="project" value="UniProtKB-UniRule"/>
</dbReference>
<keyword evidence="5" id="KW-0472">Membrane</keyword>
<dbReference type="SUPFAM" id="SSF51069">
    <property type="entry name" value="Carbonic anhydrase"/>
    <property type="match status" value="1"/>
</dbReference>
<proteinExistence type="inferred from homology"/>
<dbReference type="InterPro" id="IPR001148">
    <property type="entry name" value="CA_dom"/>
</dbReference>
<dbReference type="GO" id="GO:0008270">
    <property type="term" value="F:zinc ion binding"/>
    <property type="evidence" value="ECO:0007669"/>
    <property type="project" value="UniProtKB-UniRule"/>
</dbReference>
<dbReference type="AlphaFoldDB" id="A0AAN8PNB0"/>
<accession>A0AAN8PNB0</accession>
<keyword evidence="5" id="KW-0812">Transmembrane</keyword>
<dbReference type="PANTHER" id="PTHR18952:SF208">
    <property type="entry name" value="CARBONIC ANHYDRASE XA-RELATED"/>
    <property type="match status" value="1"/>
</dbReference>
<comment type="catalytic activity">
    <reaction evidence="4">
        <text>hydrogencarbonate + H(+) = CO2 + H2O</text>
        <dbReference type="Rhea" id="RHEA:10748"/>
        <dbReference type="ChEBI" id="CHEBI:15377"/>
        <dbReference type="ChEBI" id="CHEBI:15378"/>
        <dbReference type="ChEBI" id="CHEBI:16526"/>
        <dbReference type="ChEBI" id="CHEBI:17544"/>
        <dbReference type="EC" id="4.2.1.1"/>
    </reaction>
</comment>
<evidence type="ECO:0000313" key="8">
    <source>
        <dbReference type="Proteomes" id="UP001347796"/>
    </source>
</evidence>
<keyword evidence="8" id="KW-1185">Reference proteome</keyword>
<dbReference type="InterPro" id="IPR023561">
    <property type="entry name" value="Carbonic_anhydrase_a-class"/>
</dbReference>
<dbReference type="PANTHER" id="PTHR18952">
    <property type="entry name" value="CARBONIC ANHYDRASE"/>
    <property type="match status" value="1"/>
</dbReference>
<dbReference type="Pfam" id="PF00194">
    <property type="entry name" value="Carb_anhydrase"/>
    <property type="match status" value="1"/>
</dbReference>
<dbReference type="InterPro" id="IPR018338">
    <property type="entry name" value="Carbonic_anhydrase_a-class_CS"/>
</dbReference>
<dbReference type="Proteomes" id="UP001347796">
    <property type="component" value="Unassembled WGS sequence"/>
</dbReference>
<dbReference type="PROSITE" id="PS00162">
    <property type="entry name" value="ALPHA_CA_1"/>
    <property type="match status" value="1"/>
</dbReference>
<dbReference type="GO" id="GO:0006730">
    <property type="term" value="P:one-carbon metabolic process"/>
    <property type="evidence" value="ECO:0007669"/>
    <property type="project" value="TreeGrafter"/>
</dbReference>
<comment type="similarity">
    <text evidence="1 4">Belongs to the alpha-carbonic anhydrase family.</text>
</comment>